<reference evidence="13 14" key="1">
    <citation type="journal article" date="2011" name="Mol. Biol. Evol.">
        <title>Comparative genomic analysis of fruiting body formation in Myxococcales.</title>
        <authorList>
            <person name="Huntley S."/>
            <person name="Hamann N."/>
            <person name="Wegener-Feldbrugge S."/>
            <person name="Treuner-Lange A."/>
            <person name="Kube M."/>
            <person name="Reinhardt R."/>
            <person name="Klages S."/>
            <person name="Muller R."/>
            <person name="Ronning C.M."/>
            <person name="Nierman W.C."/>
            <person name="Sogaard-Andersen L."/>
        </authorList>
    </citation>
    <scope>NUCLEOTIDE SEQUENCE [LARGE SCALE GENOMIC DNA]</scope>
    <source>
        <strain evidence="13 14">DW4/3-1</strain>
    </source>
</reference>
<accession>E3FYW9</accession>
<dbReference type="InterPro" id="IPR005248">
    <property type="entry name" value="NadD/NMNAT"/>
</dbReference>
<gene>
    <name evidence="11 13" type="primary">nadD</name>
    <name evidence="13" type="ordered locus">STAUR_4652</name>
</gene>
<evidence type="ECO:0000256" key="2">
    <source>
        <dbReference type="ARBA" id="ARBA00005019"/>
    </source>
</evidence>
<keyword evidence="7 11" id="KW-0547">Nucleotide-binding</keyword>
<dbReference type="CDD" id="cd02165">
    <property type="entry name" value="NMNAT"/>
    <property type="match status" value="1"/>
</dbReference>
<evidence type="ECO:0000256" key="3">
    <source>
        <dbReference type="ARBA" id="ARBA00009014"/>
    </source>
</evidence>
<dbReference type="AlphaFoldDB" id="E3FYW9"/>
<dbReference type="InterPro" id="IPR004821">
    <property type="entry name" value="Cyt_trans-like"/>
</dbReference>
<keyword evidence="4 11" id="KW-0662">Pyridine nucleotide biosynthesis</keyword>
<dbReference type="PANTHER" id="PTHR39321">
    <property type="entry name" value="NICOTINATE-NUCLEOTIDE ADENYLYLTRANSFERASE-RELATED"/>
    <property type="match status" value="1"/>
</dbReference>
<dbReference type="Pfam" id="PF01467">
    <property type="entry name" value="CTP_transf_like"/>
    <property type="match status" value="1"/>
</dbReference>
<comment type="similarity">
    <text evidence="3 11">Belongs to the NadD family.</text>
</comment>
<evidence type="ECO:0000256" key="8">
    <source>
        <dbReference type="ARBA" id="ARBA00022840"/>
    </source>
</evidence>
<dbReference type="STRING" id="378806.STAUR_4652"/>
<keyword evidence="6 11" id="KW-0548">Nucleotidyltransferase</keyword>
<dbReference type="PANTHER" id="PTHR39321:SF3">
    <property type="entry name" value="PHOSPHOPANTETHEINE ADENYLYLTRANSFERASE"/>
    <property type="match status" value="1"/>
</dbReference>
<dbReference type="UniPathway" id="UPA00253">
    <property type="reaction ID" value="UER00332"/>
</dbReference>
<keyword evidence="8 11" id="KW-0067">ATP-binding</keyword>
<evidence type="ECO:0000256" key="6">
    <source>
        <dbReference type="ARBA" id="ARBA00022695"/>
    </source>
</evidence>
<dbReference type="EMBL" id="CP002271">
    <property type="protein sequence ID" value="ADO72432.1"/>
    <property type="molecule type" value="Genomic_DNA"/>
</dbReference>
<feature type="domain" description="Cytidyltransferase-like" evidence="12">
    <location>
        <begin position="5"/>
        <end position="157"/>
    </location>
</feature>
<dbReference type="OrthoDB" id="5295945at2"/>
<keyword evidence="9 11" id="KW-0520">NAD</keyword>
<evidence type="ECO:0000313" key="13">
    <source>
        <dbReference type="EMBL" id="ADO72432.1"/>
    </source>
</evidence>
<comment type="pathway">
    <text evidence="2 11">Cofactor biosynthesis; NAD(+) biosynthesis; deamido-NAD(+) from nicotinate D-ribonucleotide: step 1/1.</text>
</comment>
<dbReference type="KEGG" id="sur:STAUR_4652"/>
<evidence type="ECO:0000256" key="11">
    <source>
        <dbReference type="HAMAP-Rule" id="MF_00244"/>
    </source>
</evidence>
<keyword evidence="14" id="KW-1185">Reference proteome</keyword>
<evidence type="ECO:0000259" key="12">
    <source>
        <dbReference type="Pfam" id="PF01467"/>
    </source>
</evidence>
<protein>
    <recommendedName>
        <fullName evidence="11">Probable nicotinate-nucleotide adenylyltransferase</fullName>
        <ecNumber evidence="11">2.7.7.18</ecNumber>
    </recommendedName>
    <alternativeName>
        <fullName evidence="11">Deamido-NAD(+) diphosphorylase</fullName>
    </alternativeName>
    <alternativeName>
        <fullName evidence="11">Deamido-NAD(+) pyrophosphorylase</fullName>
    </alternativeName>
    <alternativeName>
        <fullName evidence="11">Nicotinate mononucleotide adenylyltransferase</fullName>
        <shortName evidence="11">NaMN adenylyltransferase</shortName>
    </alternativeName>
</protein>
<dbReference type="SUPFAM" id="SSF52374">
    <property type="entry name" value="Nucleotidylyl transferase"/>
    <property type="match status" value="1"/>
</dbReference>
<keyword evidence="5 11" id="KW-0808">Transferase</keyword>
<evidence type="ECO:0000256" key="5">
    <source>
        <dbReference type="ARBA" id="ARBA00022679"/>
    </source>
</evidence>
<dbReference type="InterPro" id="IPR014729">
    <property type="entry name" value="Rossmann-like_a/b/a_fold"/>
</dbReference>
<comment type="catalytic activity">
    <reaction evidence="10 11">
        <text>nicotinate beta-D-ribonucleotide + ATP + H(+) = deamido-NAD(+) + diphosphate</text>
        <dbReference type="Rhea" id="RHEA:22860"/>
        <dbReference type="ChEBI" id="CHEBI:15378"/>
        <dbReference type="ChEBI" id="CHEBI:30616"/>
        <dbReference type="ChEBI" id="CHEBI:33019"/>
        <dbReference type="ChEBI" id="CHEBI:57502"/>
        <dbReference type="ChEBI" id="CHEBI:58437"/>
        <dbReference type="EC" id="2.7.7.18"/>
    </reaction>
</comment>
<evidence type="ECO:0000256" key="10">
    <source>
        <dbReference type="ARBA" id="ARBA00048721"/>
    </source>
</evidence>
<dbReference type="RefSeq" id="WP_013376372.1">
    <property type="nucleotide sequence ID" value="NC_014623.1"/>
</dbReference>
<dbReference type="HOGENOM" id="CLU_069765_3_1_7"/>
<evidence type="ECO:0000256" key="9">
    <source>
        <dbReference type="ARBA" id="ARBA00023027"/>
    </source>
</evidence>
<dbReference type="Gene3D" id="3.40.50.620">
    <property type="entry name" value="HUPs"/>
    <property type="match status" value="1"/>
</dbReference>
<name>E3FYW9_STIAD</name>
<comment type="function">
    <text evidence="1 11">Catalyzes the reversible adenylation of nicotinate mononucleotide (NaMN) to nicotinic acid adenine dinucleotide (NaAD).</text>
</comment>
<dbReference type="GO" id="GO:0009435">
    <property type="term" value="P:NAD+ biosynthetic process"/>
    <property type="evidence" value="ECO:0007669"/>
    <property type="project" value="UniProtKB-UniRule"/>
</dbReference>
<proteinExistence type="inferred from homology"/>
<organism evidence="13 14">
    <name type="scientific">Stigmatella aurantiaca (strain DW4/3-1)</name>
    <dbReference type="NCBI Taxonomy" id="378806"/>
    <lineage>
        <taxon>Bacteria</taxon>
        <taxon>Pseudomonadati</taxon>
        <taxon>Myxococcota</taxon>
        <taxon>Myxococcia</taxon>
        <taxon>Myxococcales</taxon>
        <taxon>Cystobacterineae</taxon>
        <taxon>Archangiaceae</taxon>
        <taxon>Stigmatella</taxon>
    </lineage>
</organism>
<dbReference type="eggNOG" id="COG1057">
    <property type="taxonomic scope" value="Bacteria"/>
</dbReference>
<dbReference type="EC" id="2.7.7.18" evidence="11"/>
<evidence type="ECO:0000256" key="4">
    <source>
        <dbReference type="ARBA" id="ARBA00022642"/>
    </source>
</evidence>
<evidence type="ECO:0000256" key="7">
    <source>
        <dbReference type="ARBA" id="ARBA00022741"/>
    </source>
</evidence>
<evidence type="ECO:0000256" key="1">
    <source>
        <dbReference type="ARBA" id="ARBA00002324"/>
    </source>
</evidence>
<evidence type="ECO:0000313" key="14">
    <source>
        <dbReference type="Proteomes" id="UP000001351"/>
    </source>
</evidence>
<dbReference type="Proteomes" id="UP000001351">
    <property type="component" value="Chromosome"/>
</dbReference>
<dbReference type="GO" id="GO:0005524">
    <property type="term" value="F:ATP binding"/>
    <property type="evidence" value="ECO:0007669"/>
    <property type="project" value="UniProtKB-KW"/>
</dbReference>
<dbReference type="GO" id="GO:0004515">
    <property type="term" value="F:nicotinate-nucleotide adenylyltransferase activity"/>
    <property type="evidence" value="ECO:0007669"/>
    <property type="project" value="UniProtKB-UniRule"/>
</dbReference>
<dbReference type="HAMAP" id="MF_00244">
    <property type="entry name" value="NaMN_adenylyltr"/>
    <property type="match status" value="1"/>
</dbReference>
<sequence>MKVALLGGSFNPPHVGHLLAALYVRSTQQVDEVWLMPAYQHPFGKALAPFEHRLRMCEVMCEETSGWLKTNSVERVLGEQGGSGRTVDTLSFLLECNPTIRFSLIIGSDILKDLPHWKSYDRIERMAQVLVLYRAGYPAPGTIGPPLAEVSSTQIRDMLARGEEPVELVPGGVLDYAREMGLYGLGQAGAAG</sequence>